<dbReference type="EMBL" id="CP139960">
    <property type="protein sequence ID" value="WQD39610.1"/>
    <property type="molecule type" value="Genomic_DNA"/>
</dbReference>
<sequence>MTKAYLQITLQIDETDRANAAGIYQKYRSSFLESVPGALSKELLVHIQGVQVLHGFESVEAAQAYLTSELFNKDVVEALKPYLKRQPDIRIYNVV</sequence>
<reference evidence="1 2" key="1">
    <citation type="submission" date="2023-12" db="EMBL/GenBank/DDBJ databases">
        <title>Genome sequencing and assembly of bacterial species from a model synthetic community.</title>
        <authorList>
            <person name="Hogle S.L."/>
        </authorList>
    </citation>
    <scope>NUCLEOTIDE SEQUENCE [LARGE SCALE GENOMIC DNA]</scope>
    <source>
        <strain evidence="1 2">HAMBI_3031</strain>
    </source>
</reference>
<organism evidence="1 2">
    <name type="scientific">Niabella yanshanensis</name>
    <dbReference type="NCBI Taxonomy" id="577386"/>
    <lineage>
        <taxon>Bacteria</taxon>
        <taxon>Pseudomonadati</taxon>
        <taxon>Bacteroidota</taxon>
        <taxon>Chitinophagia</taxon>
        <taxon>Chitinophagales</taxon>
        <taxon>Chitinophagaceae</taxon>
        <taxon>Niabella</taxon>
    </lineage>
</organism>
<protein>
    <recommendedName>
        <fullName evidence="3">ABM domain-containing protein</fullName>
    </recommendedName>
</protein>
<accession>A0ABZ0WC08</accession>
<dbReference type="InterPro" id="IPR011008">
    <property type="entry name" value="Dimeric_a/b-barrel"/>
</dbReference>
<dbReference type="RefSeq" id="WP_114789042.1">
    <property type="nucleotide sequence ID" value="NZ_CP139960.1"/>
</dbReference>
<gene>
    <name evidence="1" type="ORF">U0035_05545</name>
</gene>
<evidence type="ECO:0000313" key="1">
    <source>
        <dbReference type="EMBL" id="WQD39610.1"/>
    </source>
</evidence>
<evidence type="ECO:0008006" key="3">
    <source>
        <dbReference type="Google" id="ProtNLM"/>
    </source>
</evidence>
<proteinExistence type="predicted"/>
<name>A0ABZ0WC08_9BACT</name>
<dbReference type="SUPFAM" id="SSF54909">
    <property type="entry name" value="Dimeric alpha+beta barrel"/>
    <property type="match status" value="1"/>
</dbReference>
<dbReference type="Proteomes" id="UP001325680">
    <property type="component" value="Chromosome"/>
</dbReference>
<evidence type="ECO:0000313" key="2">
    <source>
        <dbReference type="Proteomes" id="UP001325680"/>
    </source>
</evidence>
<keyword evidence="2" id="KW-1185">Reference proteome</keyword>
<dbReference type="Gene3D" id="3.30.70.100">
    <property type="match status" value="1"/>
</dbReference>